<dbReference type="InterPro" id="IPR039426">
    <property type="entry name" value="TonB-dep_rcpt-like"/>
</dbReference>
<dbReference type="Gene3D" id="2.60.40.1120">
    <property type="entry name" value="Carboxypeptidase-like, regulatory domain"/>
    <property type="match status" value="1"/>
</dbReference>
<dbReference type="RefSeq" id="WP_174646676.1">
    <property type="nucleotide sequence ID" value="NZ_JACOOG010000001.1"/>
</dbReference>
<keyword evidence="10" id="KW-0732">Signal</keyword>
<dbReference type="InterPro" id="IPR023996">
    <property type="entry name" value="TonB-dep_OMP_SusC/RagA"/>
</dbReference>
<evidence type="ECO:0000313" key="13">
    <source>
        <dbReference type="EMBL" id="MBC5590045.1"/>
    </source>
</evidence>
<feature type="domain" description="TonB-dependent receptor plug" evidence="12">
    <location>
        <begin position="139"/>
        <end position="248"/>
    </location>
</feature>
<reference evidence="13 14" key="1">
    <citation type="submission" date="2020-08" db="EMBL/GenBank/DDBJ databases">
        <title>Genome public.</title>
        <authorList>
            <person name="Liu C."/>
            <person name="Sun Q."/>
        </authorList>
    </citation>
    <scope>NUCLEOTIDE SEQUENCE [LARGE SCALE GENOMIC DNA]</scope>
    <source>
        <strain evidence="13 14">NSJ-21</strain>
    </source>
</reference>
<organism evidence="13 14">
    <name type="scientific">Bacteroides parvus</name>
    <dbReference type="NCBI Taxonomy" id="2763025"/>
    <lineage>
        <taxon>Bacteria</taxon>
        <taxon>Pseudomonadati</taxon>
        <taxon>Bacteroidota</taxon>
        <taxon>Bacteroidia</taxon>
        <taxon>Bacteroidales</taxon>
        <taxon>Bacteroidaceae</taxon>
        <taxon>Bacteroides</taxon>
    </lineage>
</organism>
<keyword evidence="2 8" id="KW-0813">Transport</keyword>
<comment type="subcellular location">
    <subcellularLocation>
        <location evidence="1 8">Cell outer membrane</location>
        <topology evidence="1 8">Multi-pass membrane protein</topology>
    </subcellularLocation>
</comment>
<proteinExistence type="inferred from homology"/>
<evidence type="ECO:0000256" key="10">
    <source>
        <dbReference type="SAM" id="SignalP"/>
    </source>
</evidence>
<dbReference type="SUPFAM" id="SSF49464">
    <property type="entry name" value="Carboxypeptidase regulatory domain-like"/>
    <property type="match status" value="1"/>
</dbReference>
<keyword evidence="4 8" id="KW-0812">Transmembrane</keyword>
<dbReference type="Pfam" id="PF07715">
    <property type="entry name" value="Plug"/>
    <property type="match status" value="1"/>
</dbReference>
<comment type="similarity">
    <text evidence="8 9">Belongs to the TonB-dependent receptor family.</text>
</comment>
<feature type="domain" description="TonB-dependent receptor-like beta-barrel" evidence="11">
    <location>
        <begin position="496"/>
        <end position="1063"/>
    </location>
</feature>
<dbReference type="InterPro" id="IPR037066">
    <property type="entry name" value="Plug_dom_sf"/>
</dbReference>
<evidence type="ECO:0000256" key="2">
    <source>
        <dbReference type="ARBA" id="ARBA00022448"/>
    </source>
</evidence>
<gene>
    <name evidence="13" type="ORF">H8S53_02025</name>
</gene>
<dbReference type="Proteomes" id="UP000600230">
    <property type="component" value="Unassembled WGS sequence"/>
</dbReference>
<keyword evidence="6 8" id="KW-0472">Membrane</keyword>
<keyword evidence="14" id="KW-1185">Reference proteome</keyword>
<evidence type="ECO:0000259" key="11">
    <source>
        <dbReference type="Pfam" id="PF00593"/>
    </source>
</evidence>
<evidence type="ECO:0000256" key="5">
    <source>
        <dbReference type="ARBA" id="ARBA00023077"/>
    </source>
</evidence>
<evidence type="ECO:0000256" key="9">
    <source>
        <dbReference type="RuleBase" id="RU003357"/>
    </source>
</evidence>
<dbReference type="NCBIfam" id="TIGR04057">
    <property type="entry name" value="SusC_RagA_signa"/>
    <property type="match status" value="1"/>
</dbReference>
<dbReference type="InterPro" id="IPR000531">
    <property type="entry name" value="Beta-barrel_TonB"/>
</dbReference>
<evidence type="ECO:0000256" key="4">
    <source>
        <dbReference type="ARBA" id="ARBA00022692"/>
    </source>
</evidence>
<evidence type="ECO:0000256" key="1">
    <source>
        <dbReference type="ARBA" id="ARBA00004571"/>
    </source>
</evidence>
<dbReference type="Pfam" id="PF00593">
    <property type="entry name" value="TonB_dep_Rec_b-barrel"/>
    <property type="match status" value="1"/>
</dbReference>
<dbReference type="EMBL" id="JACOOG010000001">
    <property type="protein sequence ID" value="MBC5590045.1"/>
    <property type="molecule type" value="Genomic_DNA"/>
</dbReference>
<dbReference type="Gene3D" id="2.170.130.10">
    <property type="entry name" value="TonB-dependent receptor, plug domain"/>
    <property type="match status" value="1"/>
</dbReference>
<evidence type="ECO:0000256" key="6">
    <source>
        <dbReference type="ARBA" id="ARBA00023136"/>
    </source>
</evidence>
<dbReference type="PROSITE" id="PS52016">
    <property type="entry name" value="TONB_DEPENDENT_REC_3"/>
    <property type="match status" value="1"/>
</dbReference>
<keyword evidence="5 9" id="KW-0798">TonB box</keyword>
<dbReference type="InterPro" id="IPR012910">
    <property type="entry name" value="Plug_dom"/>
</dbReference>
<feature type="chain" id="PRO_5046894602" evidence="10">
    <location>
        <begin position="34"/>
        <end position="1109"/>
    </location>
</feature>
<feature type="signal peptide" evidence="10">
    <location>
        <begin position="1"/>
        <end position="33"/>
    </location>
</feature>
<keyword evidence="3 8" id="KW-1134">Transmembrane beta strand</keyword>
<dbReference type="Gene3D" id="2.40.170.20">
    <property type="entry name" value="TonB-dependent receptor, beta-barrel domain"/>
    <property type="match status" value="1"/>
</dbReference>
<dbReference type="Pfam" id="PF13715">
    <property type="entry name" value="CarbopepD_reg_2"/>
    <property type="match status" value="1"/>
</dbReference>
<name>A0ABR7BXH0_9BACE</name>
<keyword evidence="7 8" id="KW-0998">Cell outer membrane</keyword>
<dbReference type="NCBIfam" id="TIGR04056">
    <property type="entry name" value="OMP_RagA_SusC"/>
    <property type="match status" value="1"/>
</dbReference>
<dbReference type="InterPro" id="IPR008969">
    <property type="entry name" value="CarboxyPept-like_regulatory"/>
</dbReference>
<evidence type="ECO:0000256" key="8">
    <source>
        <dbReference type="PROSITE-ProRule" id="PRU01360"/>
    </source>
</evidence>
<evidence type="ECO:0000313" key="14">
    <source>
        <dbReference type="Proteomes" id="UP000600230"/>
    </source>
</evidence>
<dbReference type="InterPro" id="IPR036942">
    <property type="entry name" value="Beta-barrel_TonB_sf"/>
</dbReference>
<dbReference type="SUPFAM" id="SSF56935">
    <property type="entry name" value="Porins"/>
    <property type="match status" value="1"/>
</dbReference>
<evidence type="ECO:0000256" key="7">
    <source>
        <dbReference type="ARBA" id="ARBA00023237"/>
    </source>
</evidence>
<comment type="caution">
    <text evidence="13">The sequence shown here is derived from an EMBL/GenBank/DDBJ whole genome shotgun (WGS) entry which is preliminary data.</text>
</comment>
<sequence length="1109" mass="123225">MNEDHKKRGLTHSKLLTAVAISSLLLSSGNVMATQANPDKSLGVTEQLQTITATGLVVDAAGEPVIGASVVEKGTTNGIVTDIDGKFTLSVKPGATLSISFVGYQPQEVKAAKTMKIILKEDTELLDEVVVVGYGVQKKANLTGAVSTVDVSKTLEARPQSDVSKALQGVVPGLTILNSSGELNAKPTITIRGTGTLSNSAKSNPLIVVDGVAMEDISYLNPNDIENISVLKDAASTSIYGTRAAFGVILITTKSAKKTDKITINYTNNFSWDTPSILPDFPDVSTQARALRAANVRMGVENELFGMYMDDDFIAKADAWKKRHGGKAGYREMIPGDDFDLDPETGKGLYYADWDVVGIMFRDWKPAQSHNVSIQGTSGKTSYFLSFGYNKEEGVMTFNPNKLKKYNATINITSDITDWLTVGGRFSYNDKVYTEPATRRYTYQYMWRWGSFFGPYGTYQGHDMRNDIAYRKQAGEDKTNDSYTRIGGFARAKLLKGLTLNADYTFNIRNSNQKQANLPVYALNSWGGDITAPTYLSDQAGSYLYQESIRDNSYALNVYANYEFSLAKKHNFNIMIGANAEEGEYQMHSSKYKGLLDGNLPEFSLATGDQEVSGAHSEWGTAGWFGRINYDYKGIWLLELNGRYDGSSKFPSSDRWAFFPSGSVGYRFSEEAFFAPLKQVVSNGKFRASYGEIGNQAIGDNMFISTLSRRENNSATGYSYWLDSSGQKVSMYNLPSLVSSTLKWERIQTLDLGLDLGLLNNEINVSFDWYQRTTKDMLAPSKVMPQVLGADAPKVNAGTLRTRGWELSINWHHTFKEVNVYANASIGDFKTVITKWDNDSKLLNENYSGKVYGDIWGFETDRLFTKDDFNADGSYKEGIASQKGLEQNGFIYGPGDIKFKNLDGNDVIDGGKGTADDHGDLKVIGNTTPRYQYSFRLGGTWKGFDIDAFFQGVGKRDVWSTGAFVIPMSRGADAIYDNQTDYWTEENQNYDAYYPRMWATNANKGTISVLEGGNHNFYPQSRYLVNMAYLRFKNLTIGYTLPQNLTRKAYIDKVRVYFSANNICELINKSKAPVDPEINSQETEEPTNGTWGRIDPMYRTISFGLQVTF</sequence>
<dbReference type="InterPro" id="IPR023997">
    <property type="entry name" value="TonB-dep_OMP_SusC/RagA_CS"/>
</dbReference>
<accession>A0ABR7BXH0</accession>
<evidence type="ECO:0000256" key="3">
    <source>
        <dbReference type="ARBA" id="ARBA00022452"/>
    </source>
</evidence>
<keyword evidence="13" id="KW-0675">Receptor</keyword>
<evidence type="ECO:0000259" key="12">
    <source>
        <dbReference type="Pfam" id="PF07715"/>
    </source>
</evidence>
<protein>
    <submittedName>
        <fullName evidence="13">TonB-dependent receptor</fullName>
    </submittedName>
</protein>